<gene>
    <name evidence="2" type="ORF">HLQ16_18150</name>
</gene>
<protein>
    <recommendedName>
        <fullName evidence="1">Protein kinase domain-containing protein</fullName>
    </recommendedName>
</protein>
<dbReference type="EMBL" id="JABEYB010000016">
    <property type="protein sequence ID" value="NNU77857.1"/>
    <property type="molecule type" value="Genomic_DNA"/>
</dbReference>
<feature type="domain" description="Protein kinase" evidence="1">
    <location>
        <begin position="1"/>
        <end position="87"/>
    </location>
</feature>
<dbReference type="Proteomes" id="UP000531659">
    <property type="component" value="Unassembled WGS sequence"/>
</dbReference>
<evidence type="ECO:0000313" key="3">
    <source>
        <dbReference type="Proteomes" id="UP000531659"/>
    </source>
</evidence>
<dbReference type="GO" id="GO:0005524">
    <property type="term" value="F:ATP binding"/>
    <property type="evidence" value="ECO:0007669"/>
    <property type="project" value="InterPro"/>
</dbReference>
<dbReference type="InterPro" id="IPR011009">
    <property type="entry name" value="Kinase-like_dom_sf"/>
</dbReference>
<dbReference type="PROSITE" id="PS50011">
    <property type="entry name" value="PROTEIN_KINASE_DOM"/>
    <property type="match status" value="1"/>
</dbReference>
<dbReference type="RefSeq" id="WP_171298473.1">
    <property type="nucleotide sequence ID" value="NZ_JABEYB010000016.1"/>
</dbReference>
<evidence type="ECO:0000259" key="1">
    <source>
        <dbReference type="PROSITE" id="PS50011"/>
    </source>
</evidence>
<dbReference type="SUPFAM" id="SSF56112">
    <property type="entry name" value="Protein kinase-like (PK-like)"/>
    <property type="match status" value="1"/>
</dbReference>
<sequence>MRNLKENYECLLNYVKKVFMAGKCKFHRMSVMEYVKGCTLNDWLNSSKSNNRDLRNRIAKEILQTIKKCHDLKIYHGDLHSKNIIIS</sequence>
<organism evidence="2 3">
    <name type="scientific">Clostridium estertheticum</name>
    <dbReference type="NCBI Taxonomy" id="238834"/>
    <lineage>
        <taxon>Bacteria</taxon>
        <taxon>Bacillati</taxon>
        <taxon>Bacillota</taxon>
        <taxon>Clostridia</taxon>
        <taxon>Eubacteriales</taxon>
        <taxon>Clostridiaceae</taxon>
        <taxon>Clostridium</taxon>
    </lineage>
</organism>
<dbReference type="Pfam" id="PF00069">
    <property type="entry name" value="Pkinase"/>
    <property type="match status" value="1"/>
</dbReference>
<accession>A0A7Y3T0I0</accession>
<dbReference type="GO" id="GO:0004672">
    <property type="term" value="F:protein kinase activity"/>
    <property type="evidence" value="ECO:0007669"/>
    <property type="project" value="InterPro"/>
</dbReference>
<evidence type="ECO:0000313" key="2">
    <source>
        <dbReference type="EMBL" id="NNU77857.1"/>
    </source>
</evidence>
<proteinExistence type="predicted"/>
<dbReference type="InterPro" id="IPR000719">
    <property type="entry name" value="Prot_kinase_dom"/>
</dbReference>
<comment type="caution">
    <text evidence="2">The sequence shown here is derived from an EMBL/GenBank/DDBJ whole genome shotgun (WGS) entry which is preliminary data.</text>
</comment>
<dbReference type="Gene3D" id="1.10.510.10">
    <property type="entry name" value="Transferase(Phosphotransferase) domain 1"/>
    <property type="match status" value="1"/>
</dbReference>
<reference evidence="2 3" key="1">
    <citation type="submission" date="2020-05" db="EMBL/GenBank/DDBJ databases">
        <title>Complete genome of Clostridium estertheticum subspecies estertheticum, isolated from Vacuum packed lamb meat from New Zealand imported to Switzerland.</title>
        <authorList>
            <person name="Wambui J."/>
            <person name="Stevens M.J.A."/>
            <person name="Stephan R."/>
        </authorList>
    </citation>
    <scope>NUCLEOTIDE SEQUENCE [LARGE SCALE GENOMIC DNA]</scope>
    <source>
        <strain evidence="2 3">CEST001</strain>
    </source>
</reference>
<dbReference type="AlphaFoldDB" id="A0A7Y3T0I0"/>
<name>A0A7Y3T0I0_9CLOT</name>